<dbReference type="EMBL" id="VEVQ02000007">
    <property type="protein sequence ID" value="NHN26489.1"/>
    <property type="molecule type" value="Genomic_DNA"/>
</dbReference>
<evidence type="ECO:0000313" key="2">
    <source>
        <dbReference type="EMBL" id="NHN26489.1"/>
    </source>
</evidence>
<accession>A0ABX0IRM1</accession>
<comment type="caution">
    <text evidence="2">The sequence shown here is derived from an EMBL/GenBank/DDBJ whole genome shotgun (WGS) entry which is preliminary data.</text>
</comment>
<dbReference type="RefSeq" id="WP_165928916.1">
    <property type="nucleotide sequence ID" value="NZ_VEVQ02000007.1"/>
</dbReference>
<sequence length="45" mass="4941">MAKKTIPVKPHKRSTPSPTPRKNPDAPKPGPKTVPVKPHKRSPPK</sequence>
<proteinExistence type="predicted"/>
<evidence type="ECO:0000256" key="1">
    <source>
        <dbReference type="SAM" id="MobiDB-lite"/>
    </source>
</evidence>
<reference evidence="2" key="1">
    <citation type="submission" date="2019-05" db="EMBL/GenBank/DDBJ databases">
        <authorList>
            <person name="Lianzixin W."/>
        </authorList>
    </citation>
    <scope>NUCLEOTIDE SEQUENCE</scope>
    <source>
        <strain evidence="2">EC11</strain>
    </source>
</reference>
<name>A0ABX0IRM1_9FLAO</name>
<protein>
    <submittedName>
        <fullName evidence="2">Uncharacterized protein</fullName>
    </submittedName>
</protein>
<organism evidence="2 3">
    <name type="scientific">Flavobacterium jejuense</name>
    <dbReference type="NCBI Taxonomy" id="1544455"/>
    <lineage>
        <taxon>Bacteria</taxon>
        <taxon>Pseudomonadati</taxon>
        <taxon>Bacteroidota</taxon>
        <taxon>Flavobacteriia</taxon>
        <taxon>Flavobacteriales</taxon>
        <taxon>Flavobacteriaceae</taxon>
        <taxon>Flavobacterium</taxon>
    </lineage>
</organism>
<keyword evidence="3" id="KW-1185">Reference proteome</keyword>
<dbReference type="Proteomes" id="UP000817854">
    <property type="component" value="Unassembled WGS sequence"/>
</dbReference>
<evidence type="ECO:0000313" key="3">
    <source>
        <dbReference type="Proteomes" id="UP000817854"/>
    </source>
</evidence>
<feature type="region of interest" description="Disordered" evidence="1">
    <location>
        <begin position="1"/>
        <end position="45"/>
    </location>
</feature>
<gene>
    <name evidence="2" type="ORF">FIA58_012455</name>
</gene>
<reference evidence="2" key="2">
    <citation type="submission" date="2020-02" db="EMBL/GenBank/DDBJ databases">
        <title>Flavobacterium profundi sp. nov., isolated from a deep-sea seamount.</title>
        <authorList>
            <person name="Zhang D.-C."/>
        </authorList>
    </citation>
    <scope>NUCLEOTIDE SEQUENCE</scope>
    <source>
        <strain evidence="2">EC11</strain>
    </source>
</reference>
<feature type="compositionally biased region" description="Pro residues" evidence="1">
    <location>
        <begin position="17"/>
        <end position="32"/>
    </location>
</feature>